<proteinExistence type="predicted"/>
<sequence>MASYAPLFVNDNDRTWMPDAIVFNSWQQYGTPSYWMQTFFRESSGALIHPITINSSYSQQLAASAVTWQDSKISFLRVKLVSTAQDPRSLFSRPAIRLMGTHSVDQRRWRRS</sequence>
<dbReference type="PANTHER" id="PTHR31776:SF25">
    <property type="entry name" value="NON-REDUCING END ALPHA-L-ARABINOFURANOSIDASE"/>
    <property type="match status" value="1"/>
</dbReference>
<keyword evidence="3" id="KW-1185">Reference proteome</keyword>
<dbReference type="InterPro" id="IPR051563">
    <property type="entry name" value="Glycosyl_Hydrolase_51"/>
</dbReference>
<dbReference type="InterPro" id="IPR017853">
    <property type="entry name" value="GH"/>
</dbReference>
<dbReference type="Gramene" id="AET3Gv21215200.36">
    <property type="protein sequence ID" value="AET3Gv21215200.36"/>
    <property type="gene ID" value="AET3Gv21215200"/>
</dbReference>
<dbReference type="SUPFAM" id="SSF51445">
    <property type="entry name" value="(Trans)glycosidases"/>
    <property type="match status" value="1"/>
</dbReference>
<dbReference type="AlphaFoldDB" id="A0A453GUW4"/>
<dbReference type="SMART" id="SM00813">
    <property type="entry name" value="Alpha-L-AF_C"/>
    <property type="match status" value="1"/>
</dbReference>
<feature type="domain" description="Alpha-L-arabinofuranosidase C-terminal" evidence="1">
    <location>
        <begin position="1"/>
        <end position="112"/>
    </location>
</feature>
<evidence type="ECO:0000313" key="3">
    <source>
        <dbReference type="Proteomes" id="UP000015105"/>
    </source>
</evidence>
<dbReference type="PANTHER" id="PTHR31776">
    <property type="entry name" value="ALPHA-L-ARABINOFURANOSIDASE 1"/>
    <property type="match status" value="1"/>
</dbReference>
<dbReference type="Proteomes" id="UP000015105">
    <property type="component" value="Chromosome 3D"/>
</dbReference>
<dbReference type="InterPro" id="IPR010720">
    <property type="entry name" value="Alpha-L-AF_C"/>
</dbReference>
<organism evidence="2 3">
    <name type="scientific">Aegilops tauschii subsp. strangulata</name>
    <name type="common">Goatgrass</name>
    <dbReference type="NCBI Taxonomy" id="200361"/>
    <lineage>
        <taxon>Eukaryota</taxon>
        <taxon>Viridiplantae</taxon>
        <taxon>Streptophyta</taxon>
        <taxon>Embryophyta</taxon>
        <taxon>Tracheophyta</taxon>
        <taxon>Spermatophyta</taxon>
        <taxon>Magnoliopsida</taxon>
        <taxon>Liliopsida</taxon>
        <taxon>Poales</taxon>
        <taxon>Poaceae</taxon>
        <taxon>BOP clade</taxon>
        <taxon>Pooideae</taxon>
        <taxon>Triticodae</taxon>
        <taxon>Triticeae</taxon>
        <taxon>Triticinae</taxon>
        <taxon>Aegilops</taxon>
    </lineage>
</organism>
<dbReference type="EnsemblPlants" id="AET3Gv21215200.36">
    <property type="protein sequence ID" value="AET3Gv21215200.36"/>
    <property type="gene ID" value="AET3Gv21215200"/>
</dbReference>
<reference evidence="3" key="2">
    <citation type="journal article" date="2017" name="Nat. Plants">
        <title>The Aegilops tauschii genome reveals multiple impacts of transposons.</title>
        <authorList>
            <person name="Zhao G."/>
            <person name="Zou C."/>
            <person name="Li K."/>
            <person name="Wang K."/>
            <person name="Li T."/>
            <person name="Gao L."/>
            <person name="Zhang X."/>
            <person name="Wang H."/>
            <person name="Yang Z."/>
            <person name="Liu X."/>
            <person name="Jiang W."/>
            <person name="Mao L."/>
            <person name="Kong X."/>
            <person name="Jiao Y."/>
            <person name="Jia J."/>
        </authorList>
    </citation>
    <scope>NUCLEOTIDE SEQUENCE [LARGE SCALE GENOMIC DNA]</scope>
    <source>
        <strain evidence="3">cv. AL8/78</strain>
    </source>
</reference>
<dbReference type="GO" id="GO:0046556">
    <property type="term" value="F:alpha-L-arabinofuranosidase activity"/>
    <property type="evidence" value="ECO:0007669"/>
    <property type="project" value="UniProtKB-EC"/>
</dbReference>
<reference evidence="2" key="4">
    <citation type="submission" date="2019-03" db="UniProtKB">
        <authorList>
            <consortium name="EnsemblPlants"/>
        </authorList>
    </citation>
    <scope>IDENTIFICATION</scope>
</reference>
<evidence type="ECO:0000313" key="2">
    <source>
        <dbReference type="EnsemblPlants" id="AET3Gv21215200.36"/>
    </source>
</evidence>
<reference evidence="3" key="1">
    <citation type="journal article" date="2014" name="Science">
        <title>Ancient hybridizations among the ancestral genomes of bread wheat.</title>
        <authorList>
            <consortium name="International Wheat Genome Sequencing Consortium,"/>
            <person name="Marcussen T."/>
            <person name="Sandve S.R."/>
            <person name="Heier L."/>
            <person name="Spannagl M."/>
            <person name="Pfeifer M."/>
            <person name="Jakobsen K.S."/>
            <person name="Wulff B.B."/>
            <person name="Steuernagel B."/>
            <person name="Mayer K.F."/>
            <person name="Olsen O.A."/>
        </authorList>
    </citation>
    <scope>NUCLEOTIDE SEQUENCE [LARGE SCALE GENOMIC DNA]</scope>
    <source>
        <strain evidence="3">cv. AL8/78</strain>
    </source>
</reference>
<name>A0A453GUW4_AEGTS</name>
<protein>
    <recommendedName>
        <fullName evidence="1">Alpha-L-arabinofuranosidase C-terminal domain-containing protein</fullName>
    </recommendedName>
</protein>
<reference evidence="2" key="3">
    <citation type="journal article" date="2017" name="Nature">
        <title>Genome sequence of the progenitor of the wheat D genome Aegilops tauschii.</title>
        <authorList>
            <person name="Luo M.C."/>
            <person name="Gu Y.Q."/>
            <person name="Puiu D."/>
            <person name="Wang H."/>
            <person name="Twardziok S.O."/>
            <person name="Deal K.R."/>
            <person name="Huo N."/>
            <person name="Zhu T."/>
            <person name="Wang L."/>
            <person name="Wang Y."/>
            <person name="McGuire P.E."/>
            <person name="Liu S."/>
            <person name="Long H."/>
            <person name="Ramasamy R.K."/>
            <person name="Rodriguez J.C."/>
            <person name="Van S.L."/>
            <person name="Yuan L."/>
            <person name="Wang Z."/>
            <person name="Xia Z."/>
            <person name="Xiao L."/>
            <person name="Anderson O.D."/>
            <person name="Ouyang S."/>
            <person name="Liang Y."/>
            <person name="Zimin A.V."/>
            <person name="Pertea G."/>
            <person name="Qi P."/>
            <person name="Bennetzen J.L."/>
            <person name="Dai X."/>
            <person name="Dawson M.W."/>
            <person name="Muller H.G."/>
            <person name="Kugler K."/>
            <person name="Rivarola-Duarte L."/>
            <person name="Spannagl M."/>
            <person name="Mayer K.F.X."/>
            <person name="Lu F.H."/>
            <person name="Bevan M.W."/>
            <person name="Leroy P."/>
            <person name="Li P."/>
            <person name="You F.M."/>
            <person name="Sun Q."/>
            <person name="Liu Z."/>
            <person name="Lyons E."/>
            <person name="Wicker T."/>
            <person name="Salzberg S.L."/>
            <person name="Devos K.M."/>
            <person name="Dvorak J."/>
        </authorList>
    </citation>
    <scope>NUCLEOTIDE SEQUENCE [LARGE SCALE GENOMIC DNA]</scope>
    <source>
        <strain evidence="2">cv. AL8/78</strain>
    </source>
</reference>
<evidence type="ECO:0000259" key="1">
    <source>
        <dbReference type="SMART" id="SM00813"/>
    </source>
</evidence>
<dbReference type="GO" id="GO:0046373">
    <property type="term" value="P:L-arabinose metabolic process"/>
    <property type="evidence" value="ECO:0007669"/>
    <property type="project" value="InterPro"/>
</dbReference>
<reference evidence="2" key="5">
    <citation type="journal article" date="2021" name="G3 (Bethesda)">
        <title>Aegilops tauschii genome assembly Aet v5.0 features greater sequence contiguity and improved annotation.</title>
        <authorList>
            <person name="Wang L."/>
            <person name="Zhu T."/>
            <person name="Rodriguez J.C."/>
            <person name="Deal K.R."/>
            <person name="Dubcovsky J."/>
            <person name="McGuire P.E."/>
            <person name="Lux T."/>
            <person name="Spannagl M."/>
            <person name="Mayer K.F.X."/>
            <person name="Baldrich P."/>
            <person name="Meyers B.C."/>
            <person name="Huo N."/>
            <person name="Gu Y.Q."/>
            <person name="Zhou H."/>
            <person name="Devos K.M."/>
            <person name="Bennetzen J.L."/>
            <person name="Unver T."/>
            <person name="Budak H."/>
            <person name="Gulick P.J."/>
            <person name="Galiba G."/>
            <person name="Kalapos B."/>
            <person name="Nelson D.R."/>
            <person name="Li P."/>
            <person name="You F.M."/>
            <person name="Luo M.C."/>
            <person name="Dvorak J."/>
        </authorList>
    </citation>
    <scope>NUCLEOTIDE SEQUENCE [LARGE SCALE GENOMIC DNA]</scope>
    <source>
        <strain evidence="2">cv. AL8/78</strain>
    </source>
</reference>
<accession>A0A453GUW4</accession>